<feature type="coiled-coil region" evidence="14">
    <location>
        <begin position="258"/>
        <end position="306"/>
    </location>
</feature>
<reference evidence="20" key="1">
    <citation type="submission" date="2018-01" db="EMBL/GenBank/DDBJ databases">
        <title>The opportunistic pathogen Serratia marcescens is an overlooked threat to honeybees.</title>
        <authorList>
            <person name="Raymann K."/>
            <person name="Shaffer Z."/>
            <person name="Coon K."/>
            <person name="Salisbury S."/>
            <person name="Moran N.A."/>
        </authorList>
    </citation>
    <scope>NUCLEOTIDE SEQUENCE [LARGE SCALE GENOMIC DNA]</scope>
    <source>
        <strain evidence="20">KZ19</strain>
    </source>
</reference>
<gene>
    <name evidence="19" type="primary">wzc</name>
    <name evidence="19" type="ORF">C3R40_015140</name>
    <name evidence="20" type="ORF">C3R40_12875</name>
</gene>
<keyword evidence="14" id="KW-0175">Coiled coil</keyword>
<dbReference type="Pfam" id="PF23607">
    <property type="entry name" value="WZC_N"/>
    <property type="match status" value="1"/>
</dbReference>
<reference evidence="19 21" key="2">
    <citation type="submission" date="2024-07" db="EMBL/GenBank/DDBJ databases">
        <title>Making a pathogen? Evaluating the impact of protist predation on the evolution of virulence in Serratia marcescens.</title>
        <authorList>
            <person name="Hopkins H."/>
            <person name="Lopezguerra C."/>
            <person name="Lau M.-J."/>
        </authorList>
    </citation>
    <scope>NUCLEOTIDE SEQUENCE [LARGE SCALE GENOMIC DNA]</scope>
    <source>
        <strain evidence="19 21">KZ19</strain>
    </source>
</reference>
<dbReference type="Gene3D" id="3.40.50.300">
    <property type="entry name" value="P-loop containing nucleotide triphosphate hydrolases"/>
    <property type="match status" value="1"/>
</dbReference>
<evidence type="ECO:0000259" key="18">
    <source>
        <dbReference type="Pfam" id="PF13807"/>
    </source>
</evidence>
<dbReference type="InterPro" id="IPR025669">
    <property type="entry name" value="AAA_dom"/>
</dbReference>
<keyword evidence="10 15" id="KW-1133">Transmembrane helix</keyword>
<name>A0AAP8TWM3_SERMA</name>
<evidence type="ECO:0000256" key="9">
    <source>
        <dbReference type="ARBA" id="ARBA00022840"/>
    </source>
</evidence>
<keyword evidence="8 20" id="KW-0418">Kinase</keyword>
<evidence type="ECO:0000256" key="3">
    <source>
        <dbReference type="ARBA" id="ARBA00022475"/>
    </source>
</evidence>
<dbReference type="Pfam" id="PF13807">
    <property type="entry name" value="GNVR"/>
    <property type="match status" value="1"/>
</dbReference>
<keyword evidence="3" id="KW-1003">Cell membrane</keyword>
<evidence type="ECO:0000259" key="16">
    <source>
        <dbReference type="Pfam" id="PF02706"/>
    </source>
</evidence>
<dbReference type="RefSeq" id="WP_033644232.1">
    <property type="nucleotide sequence ID" value="NZ_CAMKJB010000001.1"/>
</dbReference>
<feature type="transmembrane region" description="Helical" evidence="15">
    <location>
        <begin position="428"/>
        <end position="448"/>
    </location>
</feature>
<dbReference type="InterPro" id="IPR027417">
    <property type="entry name" value="P-loop_NTPase"/>
</dbReference>
<dbReference type="PANTHER" id="PTHR32309:SF32">
    <property type="entry name" value="TYROSINE-PROTEIN KINASE ETK-RELATED"/>
    <property type="match status" value="1"/>
</dbReference>
<evidence type="ECO:0000313" key="21">
    <source>
        <dbReference type="Proteomes" id="UP000237365"/>
    </source>
</evidence>
<dbReference type="InterPro" id="IPR050445">
    <property type="entry name" value="Bact_polysacc_biosynth/exp"/>
</dbReference>
<evidence type="ECO:0000256" key="13">
    <source>
        <dbReference type="ARBA" id="ARBA00053015"/>
    </source>
</evidence>
<evidence type="ECO:0000313" key="19">
    <source>
        <dbReference type="EMBL" id="MEX3187954.1"/>
    </source>
</evidence>
<evidence type="ECO:0000256" key="4">
    <source>
        <dbReference type="ARBA" id="ARBA00022519"/>
    </source>
</evidence>
<evidence type="ECO:0000256" key="14">
    <source>
        <dbReference type="SAM" id="Coils"/>
    </source>
</evidence>
<comment type="caution">
    <text evidence="20">The sequence shown here is derived from an EMBL/GenBank/DDBJ whole genome shotgun (WGS) entry which is preliminary data.</text>
</comment>
<dbReference type="InterPro" id="IPR005702">
    <property type="entry name" value="Wzc-like_C"/>
</dbReference>
<dbReference type="Proteomes" id="UP000237365">
    <property type="component" value="Unassembled WGS sequence"/>
</dbReference>
<evidence type="ECO:0000256" key="15">
    <source>
        <dbReference type="SAM" id="Phobius"/>
    </source>
</evidence>
<evidence type="ECO:0000313" key="20">
    <source>
        <dbReference type="EMBL" id="POP16841.1"/>
    </source>
</evidence>
<sequence>MLEKNKGAVSPNVAKNEDIDLGRLIGTLIDHRWLITGITTIFAVVGLIYVVFATPIYQADALVQVEQNMGSSILNDISKVLPDSQPVSATEIELIKSRMVIGKTLDEMNLDTEVEPNYFPVFGKGFSRLTKSSSERPQVALSSLHVPDYLLDEKLDLTFKSHDAYELSYSGDKILEGVVGKLATGHGVSILVSDFRGSDGTGFTLKKRPRLDAINDLVDRLTVADKGKDTGILALSLTGDDSVQIRKILNSIINNYLQQNVERKSEEAGKSLEFLKAQLPQVRQNLDLAENKLNQFRQQNDSVDLSLEAKSVLDTMVAVESQLNELTFKEAEISKLYTKEHPAYRALNEKRATLEKEKARLNKRVSNMPKTQQEILSLTRDVQAGQEVYMQLLNKQQELSINKASTVGNVRIVDYADTQLKPVKPKKIFVILFAIILGAVSSITLVLVKMLLHKGIDSAEELESNGVNVYASIPLSEWQSARDKELKLRGKKLNTRSNELLATGNPADLAVEAIRSLRTSLHFAMLDAKNNILMISGASPSIGKTFVSVNLAATIAQSGQKVLVIDSDMRKGYIHDIFGVNANNGLSTILAGQVSPAQTVVHSTVANLDVLPRGKVPPNPSELLMSERFEKLLAWASENYDFVLVDTPPILAVTDAAIIGHHVGTSLMVARFDVNTVKEVEVSIRRFEQNGVEIKGVILNAMVRKLGSYYSNYGYYQYEYKSDNKGKDKH</sequence>
<evidence type="ECO:0000256" key="12">
    <source>
        <dbReference type="ARBA" id="ARBA00023137"/>
    </source>
</evidence>
<organism evidence="20">
    <name type="scientific">Serratia marcescens</name>
    <dbReference type="NCBI Taxonomy" id="615"/>
    <lineage>
        <taxon>Bacteria</taxon>
        <taxon>Pseudomonadati</taxon>
        <taxon>Pseudomonadota</taxon>
        <taxon>Gammaproteobacteria</taxon>
        <taxon>Enterobacterales</taxon>
        <taxon>Yersiniaceae</taxon>
        <taxon>Serratia</taxon>
    </lineage>
</organism>
<evidence type="ECO:0000256" key="8">
    <source>
        <dbReference type="ARBA" id="ARBA00022777"/>
    </source>
</evidence>
<comment type="similarity">
    <text evidence="2">Belongs to the etk/wzc family.</text>
</comment>
<dbReference type="GO" id="GO:0005886">
    <property type="term" value="C:plasma membrane"/>
    <property type="evidence" value="ECO:0007669"/>
    <property type="project" value="UniProtKB-SubCell"/>
</dbReference>
<evidence type="ECO:0000256" key="10">
    <source>
        <dbReference type="ARBA" id="ARBA00022989"/>
    </source>
</evidence>
<comment type="subcellular location">
    <subcellularLocation>
        <location evidence="1">Cell inner membrane</location>
        <topology evidence="1">Multi-pass membrane protein</topology>
    </subcellularLocation>
</comment>
<dbReference type="EMBL" id="PQGI02000002">
    <property type="protein sequence ID" value="MEX3187954.1"/>
    <property type="molecule type" value="Genomic_DNA"/>
</dbReference>
<dbReference type="InterPro" id="IPR003856">
    <property type="entry name" value="LPS_length_determ_N"/>
</dbReference>
<dbReference type="EMBL" id="PQGI01000009">
    <property type="protein sequence ID" value="POP16841.1"/>
    <property type="molecule type" value="Genomic_DNA"/>
</dbReference>
<dbReference type="Pfam" id="PF13614">
    <property type="entry name" value="AAA_31"/>
    <property type="match status" value="1"/>
</dbReference>
<evidence type="ECO:0000256" key="2">
    <source>
        <dbReference type="ARBA" id="ARBA00008883"/>
    </source>
</evidence>
<keyword evidence="9" id="KW-0067">ATP-binding</keyword>
<feature type="domain" description="Tyrosine-protein kinase G-rich" evidence="18">
    <location>
        <begin position="370"/>
        <end position="449"/>
    </location>
</feature>
<keyword evidence="6 15" id="KW-0812">Transmembrane</keyword>
<evidence type="ECO:0000256" key="6">
    <source>
        <dbReference type="ARBA" id="ARBA00022692"/>
    </source>
</evidence>
<keyword evidence="12" id="KW-0829">Tyrosine-protein kinase</keyword>
<evidence type="ECO:0000259" key="17">
    <source>
        <dbReference type="Pfam" id="PF13614"/>
    </source>
</evidence>
<dbReference type="PANTHER" id="PTHR32309">
    <property type="entry name" value="TYROSINE-PROTEIN KINASE"/>
    <property type="match status" value="1"/>
</dbReference>
<dbReference type="CDD" id="cd05387">
    <property type="entry name" value="BY-kinase"/>
    <property type="match status" value="1"/>
</dbReference>
<feature type="transmembrane region" description="Helical" evidence="15">
    <location>
        <begin position="33"/>
        <end position="52"/>
    </location>
</feature>
<protein>
    <submittedName>
        <fullName evidence="20">Tyrosine-protein kinase Wzc</fullName>
    </submittedName>
</protein>
<accession>A0AAP8TWM3</accession>
<evidence type="ECO:0000256" key="5">
    <source>
        <dbReference type="ARBA" id="ARBA00022679"/>
    </source>
</evidence>
<reference evidence="19 21" key="3">
    <citation type="submission" date="2024-07" db="EMBL/GenBank/DDBJ databases">
        <authorList>
            <person name="Raymann K."/>
        </authorList>
    </citation>
    <scope>NUCLEOTIDE SEQUENCE [LARGE SCALE GENOMIC DNA]</scope>
    <source>
        <strain evidence="19 21">KZ19</strain>
    </source>
</reference>
<comment type="catalytic activity">
    <reaction evidence="13">
        <text>L-tyrosyl-[protein] + ATP = O-phospho-L-tyrosyl-[protein] + ADP + H(+)</text>
        <dbReference type="Rhea" id="RHEA:10596"/>
        <dbReference type="Rhea" id="RHEA-COMP:10136"/>
        <dbReference type="Rhea" id="RHEA-COMP:20101"/>
        <dbReference type="ChEBI" id="CHEBI:15378"/>
        <dbReference type="ChEBI" id="CHEBI:30616"/>
        <dbReference type="ChEBI" id="CHEBI:46858"/>
        <dbReference type="ChEBI" id="CHEBI:61978"/>
        <dbReference type="ChEBI" id="CHEBI:456216"/>
    </reaction>
</comment>
<dbReference type="Pfam" id="PF02706">
    <property type="entry name" value="Wzz"/>
    <property type="match status" value="1"/>
</dbReference>
<dbReference type="NCBIfam" id="NF008568">
    <property type="entry name" value="PRK11519.1"/>
    <property type="match status" value="1"/>
</dbReference>
<keyword evidence="7" id="KW-0547">Nucleotide-binding</keyword>
<dbReference type="FunFam" id="3.40.50.300:FF:000527">
    <property type="entry name" value="Tyrosine-protein kinase etk"/>
    <property type="match status" value="1"/>
</dbReference>
<dbReference type="NCBIfam" id="TIGR01007">
    <property type="entry name" value="eps_fam"/>
    <property type="match status" value="1"/>
</dbReference>
<evidence type="ECO:0000256" key="1">
    <source>
        <dbReference type="ARBA" id="ARBA00004429"/>
    </source>
</evidence>
<dbReference type="InterPro" id="IPR032807">
    <property type="entry name" value="GNVR"/>
</dbReference>
<keyword evidence="5" id="KW-0808">Transferase</keyword>
<evidence type="ECO:0000256" key="11">
    <source>
        <dbReference type="ARBA" id="ARBA00023136"/>
    </source>
</evidence>
<feature type="domain" description="AAA" evidence="17">
    <location>
        <begin position="542"/>
        <end position="654"/>
    </location>
</feature>
<dbReference type="GO" id="GO:0042802">
    <property type="term" value="F:identical protein binding"/>
    <property type="evidence" value="ECO:0007669"/>
    <property type="project" value="UniProtKB-ARBA"/>
</dbReference>
<dbReference type="GO" id="GO:0004713">
    <property type="term" value="F:protein tyrosine kinase activity"/>
    <property type="evidence" value="ECO:0007669"/>
    <property type="project" value="UniProtKB-KW"/>
</dbReference>
<proteinExistence type="inferred from homology"/>
<keyword evidence="11 15" id="KW-0472">Membrane</keyword>
<dbReference type="SUPFAM" id="SSF52540">
    <property type="entry name" value="P-loop containing nucleoside triphosphate hydrolases"/>
    <property type="match status" value="1"/>
</dbReference>
<keyword evidence="4" id="KW-0997">Cell inner membrane</keyword>
<dbReference type="GO" id="GO:0005524">
    <property type="term" value="F:ATP binding"/>
    <property type="evidence" value="ECO:0007669"/>
    <property type="project" value="UniProtKB-KW"/>
</dbReference>
<dbReference type="AlphaFoldDB" id="A0AAP8TWM3"/>
<evidence type="ECO:0000256" key="7">
    <source>
        <dbReference type="ARBA" id="ARBA00022741"/>
    </source>
</evidence>
<feature type="domain" description="Polysaccharide chain length determinant N-terminal" evidence="16">
    <location>
        <begin position="17"/>
        <end position="107"/>
    </location>
</feature>